<dbReference type="GO" id="GO:0016404">
    <property type="term" value="F:15-hydroxyprostaglandin dehydrogenase (NAD+) activity"/>
    <property type="evidence" value="ECO:0007669"/>
    <property type="project" value="UniProtKB-EC"/>
</dbReference>
<evidence type="ECO:0000256" key="21">
    <source>
        <dbReference type="ARBA" id="ARBA00049188"/>
    </source>
</evidence>
<dbReference type="PANTHER" id="PTHR44229:SF4">
    <property type="entry name" value="15-HYDROXYPROSTAGLANDIN DEHYDROGENASE [NAD(+)]"/>
    <property type="match status" value="1"/>
</dbReference>
<evidence type="ECO:0000256" key="22">
    <source>
        <dbReference type="RuleBase" id="RU000363"/>
    </source>
</evidence>
<dbReference type="PRINTS" id="PR00080">
    <property type="entry name" value="SDRFAMILY"/>
</dbReference>
<comment type="catalytic activity">
    <reaction evidence="13">
        <text>(11R)-hydroxy-(5Z,8Z,12E,14Z)-eicosatetraenoate + NAD(+) = 11-oxo-(5Z,8Z,12E,14Z)-eicosatetraenoate + NADH + H(+)</text>
        <dbReference type="Rhea" id="RHEA:48640"/>
        <dbReference type="ChEBI" id="CHEBI:15378"/>
        <dbReference type="ChEBI" id="CHEBI:57540"/>
        <dbReference type="ChEBI" id="CHEBI:57945"/>
        <dbReference type="ChEBI" id="CHEBI:78836"/>
        <dbReference type="ChEBI" id="CHEBI:90697"/>
    </reaction>
    <physiologicalReaction direction="left-to-right" evidence="13">
        <dbReference type="Rhea" id="RHEA:48641"/>
    </physiologicalReaction>
</comment>
<evidence type="ECO:0000256" key="15">
    <source>
        <dbReference type="ARBA" id="ARBA00048393"/>
    </source>
</evidence>
<dbReference type="Gene3D" id="3.40.50.720">
    <property type="entry name" value="NAD(P)-binding Rossmann-like Domain"/>
    <property type="match status" value="1"/>
</dbReference>
<comment type="catalytic activity">
    <reaction evidence="21">
        <text>resolvin E1 + NAD(+) = 18-oxo-resolvin E1 + NADH + H(+)</text>
        <dbReference type="Rhea" id="RHEA:49244"/>
        <dbReference type="ChEBI" id="CHEBI:15378"/>
        <dbReference type="ChEBI" id="CHEBI:57540"/>
        <dbReference type="ChEBI" id="CHEBI:57945"/>
        <dbReference type="ChEBI" id="CHEBI:91000"/>
        <dbReference type="ChEBI" id="CHEBI:91001"/>
    </reaction>
    <physiologicalReaction direction="left-to-right" evidence="21">
        <dbReference type="Rhea" id="RHEA:49245"/>
    </physiologicalReaction>
</comment>
<evidence type="ECO:0000256" key="16">
    <source>
        <dbReference type="ARBA" id="ARBA00048535"/>
    </source>
</evidence>
<keyword evidence="2" id="KW-0560">Oxidoreductase</keyword>
<comment type="catalytic activity">
    <reaction evidence="14">
        <text>resolvin D1 + NAD(+) = 17-oxoresolvin D1 + NADH + H(+)</text>
        <dbReference type="Rhea" id="RHEA:50128"/>
        <dbReference type="ChEBI" id="CHEBI:15378"/>
        <dbReference type="ChEBI" id="CHEBI:57540"/>
        <dbReference type="ChEBI" id="CHEBI:57945"/>
        <dbReference type="ChEBI" id="CHEBI:132079"/>
        <dbReference type="ChEBI" id="CHEBI:132081"/>
    </reaction>
    <physiologicalReaction direction="left-to-right" evidence="14">
        <dbReference type="Rhea" id="RHEA:50129"/>
    </physiologicalReaction>
</comment>
<evidence type="ECO:0000256" key="10">
    <source>
        <dbReference type="ARBA" id="ARBA00047672"/>
    </source>
</evidence>
<dbReference type="PANTHER" id="PTHR44229">
    <property type="entry name" value="15-HYDROXYPROSTAGLANDIN DEHYDROGENASE [NAD(+)]"/>
    <property type="match status" value="1"/>
</dbReference>
<comment type="catalytic activity">
    <reaction evidence="15">
        <text>resolvin D2 + NAD(+) = 7-oxoresolvin D2 + NADH + H(+)</text>
        <dbReference type="Rhea" id="RHEA:53584"/>
        <dbReference type="ChEBI" id="CHEBI:15378"/>
        <dbReference type="ChEBI" id="CHEBI:57540"/>
        <dbReference type="ChEBI" id="CHEBI:57945"/>
        <dbReference type="ChEBI" id="CHEBI:133367"/>
        <dbReference type="ChEBI" id="CHEBI:137497"/>
    </reaction>
    <physiologicalReaction direction="left-to-right" evidence="15">
        <dbReference type="Rhea" id="RHEA:53585"/>
    </physiologicalReaction>
</comment>
<evidence type="ECO:0000256" key="5">
    <source>
        <dbReference type="ARBA" id="ARBA00040276"/>
    </source>
</evidence>
<comment type="catalytic activity">
    <reaction evidence="12">
        <text>15-oxo-(5S,6R)-dihydroxy-(7E,9E,11Z)-eicosatrienoate + NADH + H(+) = (5S,6R,15S)-trihydroxy-(7E,9E,11Z)-eicosatrienoate + NAD(+)</text>
        <dbReference type="Rhea" id="RHEA:41596"/>
        <dbReference type="ChEBI" id="CHEBI:15378"/>
        <dbReference type="ChEBI" id="CHEBI:57540"/>
        <dbReference type="ChEBI" id="CHEBI:57945"/>
        <dbReference type="ChEBI" id="CHEBI:78325"/>
        <dbReference type="ChEBI" id="CHEBI:78329"/>
    </reaction>
    <physiologicalReaction direction="left-to-right" evidence="12">
        <dbReference type="Rhea" id="RHEA:41597"/>
    </physiologicalReaction>
</comment>
<comment type="catalytic activity">
    <reaction evidence="19">
        <text>resolvin D2 + NAD(+) = 16-oxoresolvin D2 + NADH + H(+)</text>
        <dbReference type="Rhea" id="RHEA:53588"/>
        <dbReference type="ChEBI" id="CHEBI:15378"/>
        <dbReference type="ChEBI" id="CHEBI:57540"/>
        <dbReference type="ChEBI" id="CHEBI:57945"/>
        <dbReference type="ChEBI" id="CHEBI:133367"/>
        <dbReference type="ChEBI" id="CHEBI:137498"/>
    </reaction>
    <physiologicalReaction direction="left-to-right" evidence="19">
        <dbReference type="Rhea" id="RHEA:53589"/>
    </physiologicalReaction>
</comment>
<dbReference type="GO" id="GO:0005737">
    <property type="term" value="C:cytoplasm"/>
    <property type="evidence" value="ECO:0007669"/>
    <property type="project" value="TreeGrafter"/>
</dbReference>
<dbReference type="InterPro" id="IPR036291">
    <property type="entry name" value="NAD(P)-bd_dom_sf"/>
</dbReference>
<sequence>MVAESNMKRRRSSACEKAKELQAINSVISGKNVLVTGGVTGLGFAFVNQFLQHGAKRIAILDINDDARIRTLNGIEKVYGKDKAIFINVDVSQQDKMIDAFEEASQKMGGIDIVINNAGILDERRWEKEISVNITGMLSTAMLAMDHMGLDKGGRGGILINVSQHVDYTISAQLPVYTATKHAIIGLSASLSSPQRFEKSGVRVLTLCPGLTETALTVESPNKLLSRVMKADFVKNLEHVTIQTPFVVAQGLMLILRVGAPGSIWVIESGESPYEVYVPEFRSLRRHYKNNFTVVETVKIQHGRPIREECDNTRTGLMSCA</sequence>
<evidence type="ECO:0000256" key="12">
    <source>
        <dbReference type="ARBA" id="ARBA00048140"/>
    </source>
</evidence>
<dbReference type="EC" id="1.1.1.141" evidence="3"/>
<dbReference type="Proteomes" id="UP000694920">
    <property type="component" value="Unplaced"/>
</dbReference>
<dbReference type="RefSeq" id="XP_015587649.1">
    <property type="nucleotide sequence ID" value="XM_015732163.2"/>
</dbReference>
<evidence type="ECO:0000256" key="18">
    <source>
        <dbReference type="ARBA" id="ARBA00048739"/>
    </source>
</evidence>
<comment type="catalytic activity">
    <reaction evidence="16">
        <text>lipoxin A4 + NAD(+) = 15-oxo-(5S,6R)-dihydroxy-(7E,9E,11Z,13E)-eicosatetraenoate + NADH + H(+)</text>
        <dbReference type="Rhea" id="RHEA:41572"/>
        <dbReference type="ChEBI" id="CHEBI:15378"/>
        <dbReference type="ChEBI" id="CHEBI:57540"/>
        <dbReference type="ChEBI" id="CHEBI:57945"/>
        <dbReference type="ChEBI" id="CHEBI:67026"/>
        <dbReference type="ChEBI" id="CHEBI:78311"/>
    </reaction>
    <physiologicalReaction direction="left-to-right" evidence="16">
        <dbReference type="Rhea" id="RHEA:41573"/>
    </physiologicalReaction>
</comment>
<evidence type="ECO:0000256" key="4">
    <source>
        <dbReference type="ARBA" id="ARBA00039060"/>
    </source>
</evidence>
<dbReference type="PRINTS" id="PR01167">
    <property type="entry name" value="INSADHFAMILY"/>
</dbReference>
<evidence type="ECO:0000256" key="9">
    <source>
        <dbReference type="ARBA" id="ARBA00047325"/>
    </source>
</evidence>
<evidence type="ECO:0000313" key="23">
    <source>
        <dbReference type="Proteomes" id="UP000694920"/>
    </source>
</evidence>
<comment type="catalytic activity">
    <reaction evidence="17">
        <text>prostaglandin A1 + NAD(+) = 15-oxo-prostaglandin A1 + NADH + H(+)</text>
        <dbReference type="Rhea" id="RHEA:41263"/>
        <dbReference type="ChEBI" id="CHEBI:15378"/>
        <dbReference type="ChEBI" id="CHEBI:57398"/>
        <dbReference type="ChEBI" id="CHEBI:57540"/>
        <dbReference type="ChEBI" id="CHEBI:57945"/>
        <dbReference type="ChEBI" id="CHEBI:85072"/>
    </reaction>
    <physiologicalReaction direction="left-to-right" evidence="17">
        <dbReference type="Rhea" id="RHEA:41264"/>
    </physiologicalReaction>
</comment>
<comment type="catalytic activity">
    <reaction evidence="9">
        <text>prostaglandin E1 + NAD(+) = 15-oxoprostaglandin E1 + NADH + H(+)</text>
        <dbReference type="Rhea" id="RHEA:16477"/>
        <dbReference type="ChEBI" id="CHEBI:15378"/>
        <dbReference type="ChEBI" id="CHEBI:57397"/>
        <dbReference type="ChEBI" id="CHEBI:57401"/>
        <dbReference type="ChEBI" id="CHEBI:57540"/>
        <dbReference type="ChEBI" id="CHEBI:57945"/>
    </reaction>
    <physiologicalReaction direction="left-to-right" evidence="9">
        <dbReference type="Rhea" id="RHEA:16478"/>
    </physiologicalReaction>
</comment>
<dbReference type="EC" id="1.1.1.232" evidence="4"/>
<dbReference type="AlphaFoldDB" id="A0AAJ7BKM0"/>
<comment type="catalytic activity">
    <reaction evidence="20">
        <text>(15S)-hydroxy-(5Z,8Z,11Z,13E)-eicosatetraenoate + NAD(+) = 15-oxo-(5Z,8Z,11Z,13E)-eicosatetraenoate + NADH + H(+)</text>
        <dbReference type="Rhea" id="RHEA:23260"/>
        <dbReference type="ChEBI" id="CHEBI:15378"/>
        <dbReference type="ChEBI" id="CHEBI:57409"/>
        <dbReference type="ChEBI" id="CHEBI:57410"/>
        <dbReference type="ChEBI" id="CHEBI:57540"/>
        <dbReference type="ChEBI" id="CHEBI:57945"/>
        <dbReference type="EC" id="1.1.1.232"/>
    </reaction>
    <physiologicalReaction direction="left-to-right" evidence="20">
        <dbReference type="Rhea" id="RHEA:23261"/>
    </physiologicalReaction>
</comment>
<evidence type="ECO:0000256" key="14">
    <source>
        <dbReference type="ARBA" id="ARBA00048170"/>
    </source>
</evidence>
<evidence type="ECO:0000256" key="17">
    <source>
        <dbReference type="ARBA" id="ARBA00048611"/>
    </source>
</evidence>
<comment type="catalytic activity">
    <reaction evidence="11">
        <text>14-hydroxy-(4Z,7Z,10Z,12E,16Z,19Z)-docosahexaenoate + NAD(+) = 14-oxo-(4Z,7Z,10Z,12E,16Z,19Z)-docosahexaenoate + NADH + H(+)</text>
        <dbReference type="Rhea" id="RHEA:48952"/>
        <dbReference type="ChEBI" id="CHEBI:15378"/>
        <dbReference type="ChEBI" id="CHEBI:57540"/>
        <dbReference type="ChEBI" id="CHEBI:57945"/>
        <dbReference type="ChEBI" id="CHEBI:90866"/>
        <dbReference type="ChEBI" id="CHEBI:90867"/>
    </reaction>
    <physiologicalReaction direction="left-to-right" evidence="11">
        <dbReference type="Rhea" id="RHEA:48953"/>
    </physiologicalReaction>
</comment>
<evidence type="ECO:0000256" key="3">
    <source>
        <dbReference type="ARBA" id="ARBA00038968"/>
    </source>
</evidence>
<dbReference type="Pfam" id="PF00106">
    <property type="entry name" value="adh_short"/>
    <property type="match status" value="1"/>
</dbReference>
<gene>
    <name evidence="24" type="primary">LOC107264176</name>
</gene>
<keyword evidence="23" id="KW-1185">Reference proteome</keyword>
<evidence type="ECO:0000256" key="1">
    <source>
        <dbReference type="ARBA" id="ARBA00006484"/>
    </source>
</evidence>
<comment type="function">
    <text evidence="8">Catalyzes the NAD-dependent dehydrogenation (oxidation) of a broad array of hydroxylated polyunsaturated fatty acids (mainly eicosanoids and docosanoids, including prostaglandins, lipoxins and resolvins), yielding their corresponding keto (oxo) metabolites. Decreases the levels of the pro-proliferative prostaglandins such as prostaglandin E2 (whose activity is increased in cancer because of an increase in the expression of cyclooxygenase 2) and generates oxo-fatty acid products that can profoundly influence cell function by abrogating pro-inflammatory cytokine expression. Converts resolvins E1, D1 and D2 to their oxo products, which represents a mode of resolvin inactivation. Resolvin E1 plays important roles during the resolution phase of acute inflammation, while resolvins D1 and D2 have a unique role in obesity-induced adipose inflammation.</text>
</comment>
<accession>A0AAJ7BKM0</accession>
<proteinExistence type="inferred from homology"/>
<evidence type="ECO:0000256" key="11">
    <source>
        <dbReference type="ARBA" id="ARBA00048008"/>
    </source>
</evidence>
<evidence type="ECO:0000256" key="13">
    <source>
        <dbReference type="ARBA" id="ARBA00048144"/>
    </source>
</evidence>
<comment type="catalytic activity">
    <reaction evidence="18">
        <text>prostaglandin E2 + NAD(+) = 15-oxoprostaglandin E2 + NADH + H(+)</text>
        <dbReference type="Rhea" id="RHEA:11876"/>
        <dbReference type="ChEBI" id="CHEBI:15378"/>
        <dbReference type="ChEBI" id="CHEBI:57400"/>
        <dbReference type="ChEBI" id="CHEBI:57540"/>
        <dbReference type="ChEBI" id="CHEBI:57945"/>
        <dbReference type="ChEBI" id="CHEBI:606564"/>
        <dbReference type="EC" id="1.1.1.141"/>
    </reaction>
    <physiologicalReaction direction="left-to-right" evidence="18">
        <dbReference type="Rhea" id="RHEA:11877"/>
    </physiologicalReaction>
</comment>
<evidence type="ECO:0000256" key="6">
    <source>
        <dbReference type="ARBA" id="ARBA00041812"/>
    </source>
</evidence>
<evidence type="ECO:0000256" key="7">
    <source>
        <dbReference type="ARBA" id="ARBA00042026"/>
    </source>
</evidence>
<dbReference type="GeneID" id="107264176"/>
<dbReference type="GO" id="GO:0047034">
    <property type="term" value="F:15-hydroxyicosatetraenoate dehydrogenase activity"/>
    <property type="evidence" value="ECO:0007669"/>
    <property type="project" value="UniProtKB-EC"/>
</dbReference>
<dbReference type="InterPro" id="IPR002347">
    <property type="entry name" value="SDR_fam"/>
</dbReference>
<comment type="catalytic activity">
    <reaction evidence="10">
        <text>resolvin D1 + NAD(+) = 8-oxoresolvin D1 + NADH + H(+)</text>
        <dbReference type="Rhea" id="RHEA:50124"/>
        <dbReference type="ChEBI" id="CHEBI:15378"/>
        <dbReference type="ChEBI" id="CHEBI:57540"/>
        <dbReference type="ChEBI" id="CHEBI:57945"/>
        <dbReference type="ChEBI" id="CHEBI:132079"/>
        <dbReference type="ChEBI" id="CHEBI:132080"/>
    </reaction>
    <physiologicalReaction direction="left-to-right" evidence="10">
        <dbReference type="Rhea" id="RHEA:50125"/>
    </physiologicalReaction>
</comment>
<comment type="similarity">
    <text evidence="1 22">Belongs to the short-chain dehydrogenases/reductases (SDR) family.</text>
</comment>
<evidence type="ECO:0000256" key="2">
    <source>
        <dbReference type="ARBA" id="ARBA00023002"/>
    </source>
</evidence>
<evidence type="ECO:0000256" key="20">
    <source>
        <dbReference type="ARBA" id="ARBA00049151"/>
    </source>
</evidence>
<evidence type="ECO:0000313" key="24">
    <source>
        <dbReference type="RefSeq" id="XP_015587649.1"/>
    </source>
</evidence>
<organism evidence="23 24">
    <name type="scientific">Cephus cinctus</name>
    <name type="common">Wheat stem sawfly</name>
    <dbReference type="NCBI Taxonomy" id="211228"/>
    <lineage>
        <taxon>Eukaryota</taxon>
        <taxon>Metazoa</taxon>
        <taxon>Ecdysozoa</taxon>
        <taxon>Arthropoda</taxon>
        <taxon>Hexapoda</taxon>
        <taxon>Insecta</taxon>
        <taxon>Pterygota</taxon>
        <taxon>Neoptera</taxon>
        <taxon>Endopterygota</taxon>
        <taxon>Hymenoptera</taxon>
        <taxon>Cephoidea</taxon>
        <taxon>Cephidae</taxon>
        <taxon>Cephus</taxon>
    </lineage>
</organism>
<dbReference type="KEGG" id="ccin:107264176"/>
<evidence type="ECO:0000256" key="8">
    <source>
        <dbReference type="ARBA" id="ARBA00045705"/>
    </source>
</evidence>
<protein>
    <recommendedName>
        <fullName evidence="5">15-hydroxyprostaglandin dehydrogenase [NAD(+)]</fullName>
        <ecNumber evidence="3">1.1.1.141</ecNumber>
        <ecNumber evidence="4">1.1.1.232</ecNumber>
    </recommendedName>
    <alternativeName>
        <fullName evidence="7">Eicosanoid/docosanoid dehydrogenase [NAD(+)]</fullName>
    </alternativeName>
    <alternativeName>
        <fullName evidence="6">Prostaglandin dehydrogenase 1</fullName>
    </alternativeName>
</protein>
<reference evidence="24" key="1">
    <citation type="submission" date="2025-08" db="UniProtKB">
        <authorList>
            <consortium name="RefSeq"/>
        </authorList>
    </citation>
    <scope>IDENTIFICATION</scope>
</reference>
<name>A0AAJ7BKM0_CEPCN</name>
<evidence type="ECO:0000256" key="19">
    <source>
        <dbReference type="ARBA" id="ARBA00048921"/>
    </source>
</evidence>
<dbReference type="SUPFAM" id="SSF51735">
    <property type="entry name" value="NAD(P)-binding Rossmann-fold domains"/>
    <property type="match status" value="1"/>
</dbReference>